<name>A0A1M5WDI1_BUTFI</name>
<organism evidence="1 2">
    <name type="scientific">Butyrivibrio fibrisolvens DSM 3071</name>
    <dbReference type="NCBI Taxonomy" id="1121131"/>
    <lineage>
        <taxon>Bacteria</taxon>
        <taxon>Bacillati</taxon>
        <taxon>Bacillota</taxon>
        <taxon>Clostridia</taxon>
        <taxon>Lachnospirales</taxon>
        <taxon>Lachnospiraceae</taxon>
        <taxon>Butyrivibrio</taxon>
    </lineage>
</organism>
<protein>
    <submittedName>
        <fullName evidence="1">Uncharacterized protein</fullName>
    </submittedName>
</protein>
<dbReference type="AlphaFoldDB" id="A0A1M5WDI1"/>
<proteinExistence type="predicted"/>
<dbReference type="EMBL" id="FQXK01000007">
    <property type="protein sequence ID" value="SHH85542.1"/>
    <property type="molecule type" value="Genomic_DNA"/>
</dbReference>
<sequence length="63" mass="7566">MPKGLKDLIKLCFRIYNGYNHKIKNKQVVEEILPPVFNWIENENEMLIQHYVLIFVICVFCLL</sequence>
<accession>A0A1M5WDI1</accession>
<evidence type="ECO:0000313" key="1">
    <source>
        <dbReference type="EMBL" id="SHH85542.1"/>
    </source>
</evidence>
<dbReference type="STRING" id="1121131.SAMN02745229_01016"/>
<dbReference type="Proteomes" id="UP000184278">
    <property type="component" value="Unassembled WGS sequence"/>
</dbReference>
<gene>
    <name evidence="1" type="ORF">SAMN02745229_01016</name>
</gene>
<evidence type="ECO:0000313" key="2">
    <source>
        <dbReference type="Proteomes" id="UP000184278"/>
    </source>
</evidence>
<reference evidence="2" key="1">
    <citation type="submission" date="2016-11" db="EMBL/GenBank/DDBJ databases">
        <authorList>
            <person name="Varghese N."/>
            <person name="Submissions S."/>
        </authorList>
    </citation>
    <scope>NUCLEOTIDE SEQUENCE [LARGE SCALE GENOMIC DNA]</scope>
    <source>
        <strain evidence="2">DSM 3071</strain>
    </source>
</reference>
<keyword evidence="2" id="KW-1185">Reference proteome</keyword>